<keyword evidence="3" id="KW-1003">Cell membrane</keyword>
<dbReference type="AlphaFoldDB" id="A0A917C5S7"/>
<feature type="transmembrane region" description="Helical" evidence="9">
    <location>
        <begin position="282"/>
        <end position="309"/>
    </location>
</feature>
<reference evidence="11" key="1">
    <citation type="journal article" date="2014" name="Int. J. Syst. Evol. Microbiol.">
        <title>Complete genome sequence of Corynebacterium casei LMG S-19264T (=DSM 44701T), isolated from a smear-ripened cheese.</title>
        <authorList>
            <consortium name="US DOE Joint Genome Institute (JGI-PGF)"/>
            <person name="Walter F."/>
            <person name="Albersmeier A."/>
            <person name="Kalinowski J."/>
            <person name="Ruckert C."/>
        </authorList>
    </citation>
    <scope>NUCLEOTIDE SEQUENCE</scope>
    <source>
        <strain evidence="11">CCM 7897</strain>
    </source>
</reference>
<evidence type="ECO:0000256" key="3">
    <source>
        <dbReference type="ARBA" id="ARBA00022475"/>
    </source>
</evidence>
<protein>
    <recommendedName>
        <fullName evidence="13">Branched-chain amino acid ABC transporter permease</fullName>
    </recommendedName>
</protein>
<evidence type="ECO:0000256" key="5">
    <source>
        <dbReference type="ARBA" id="ARBA00022970"/>
    </source>
</evidence>
<dbReference type="InterPro" id="IPR001851">
    <property type="entry name" value="ABC_transp_permease"/>
</dbReference>
<dbReference type="Pfam" id="PF02653">
    <property type="entry name" value="BPD_transp_2"/>
    <property type="match status" value="1"/>
</dbReference>
<keyword evidence="12" id="KW-1185">Reference proteome</keyword>
<feature type="chain" id="PRO_5037713780" description="Branched-chain amino acid ABC transporter permease" evidence="10">
    <location>
        <begin position="26"/>
        <end position="441"/>
    </location>
</feature>
<evidence type="ECO:0000256" key="7">
    <source>
        <dbReference type="ARBA" id="ARBA00023136"/>
    </source>
</evidence>
<evidence type="ECO:0000256" key="10">
    <source>
        <dbReference type="SAM" id="SignalP"/>
    </source>
</evidence>
<dbReference type="GO" id="GO:0005886">
    <property type="term" value="C:plasma membrane"/>
    <property type="evidence" value="ECO:0007669"/>
    <property type="project" value="UniProtKB-SubCell"/>
</dbReference>
<feature type="transmembrane region" description="Helical" evidence="9">
    <location>
        <begin position="200"/>
        <end position="228"/>
    </location>
</feature>
<keyword evidence="7 9" id="KW-0472">Membrane</keyword>
<proteinExistence type="inferred from homology"/>
<feature type="transmembrane region" description="Helical" evidence="9">
    <location>
        <begin position="376"/>
        <end position="399"/>
    </location>
</feature>
<feature type="transmembrane region" description="Helical" evidence="9">
    <location>
        <begin position="172"/>
        <end position="194"/>
    </location>
</feature>
<dbReference type="PANTHER" id="PTHR11795">
    <property type="entry name" value="BRANCHED-CHAIN AMINO ACID TRANSPORT SYSTEM PERMEASE PROTEIN LIVH"/>
    <property type="match status" value="1"/>
</dbReference>
<comment type="subcellular location">
    <subcellularLocation>
        <location evidence="1">Cell membrane</location>
        <topology evidence="1">Multi-pass membrane protein</topology>
    </subcellularLocation>
</comment>
<dbReference type="InterPro" id="IPR052157">
    <property type="entry name" value="BCAA_transport_permease"/>
</dbReference>
<evidence type="ECO:0000256" key="8">
    <source>
        <dbReference type="ARBA" id="ARBA00037998"/>
    </source>
</evidence>
<organism evidence="11 12">
    <name type="scientific">Azorhizobium oxalatiphilum</name>
    <dbReference type="NCBI Taxonomy" id="980631"/>
    <lineage>
        <taxon>Bacteria</taxon>
        <taxon>Pseudomonadati</taxon>
        <taxon>Pseudomonadota</taxon>
        <taxon>Alphaproteobacteria</taxon>
        <taxon>Hyphomicrobiales</taxon>
        <taxon>Xanthobacteraceae</taxon>
        <taxon>Azorhizobium</taxon>
    </lineage>
</organism>
<evidence type="ECO:0000256" key="6">
    <source>
        <dbReference type="ARBA" id="ARBA00022989"/>
    </source>
</evidence>
<dbReference type="GO" id="GO:0006865">
    <property type="term" value="P:amino acid transport"/>
    <property type="evidence" value="ECO:0007669"/>
    <property type="project" value="UniProtKB-KW"/>
</dbReference>
<keyword evidence="10" id="KW-0732">Signal</keyword>
<dbReference type="CDD" id="cd06582">
    <property type="entry name" value="TM_PBP1_LivH_like"/>
    <property type="match status" value="1"/>
</dbReference>
<evidence type="ECO:0000256" key="2">
    <source>
        <dbReference type="ARBA" id="ARBA00022448"/>
    </source>
</evidence>
<dbReference type="RefSeq" id="WP_188581198.1">
    <property type="nucleotide sequence ID" value="NZ_BMCT01000005.1"/>
</dbReference>
<keyword evidence="6 9" id="KW-1133">Transmembrane helix</keyword>
<keyword evidence="5" id="KW-0029">Amino-acid transport</keyword>
<dbReference type="GO" id="GO:0022857">
    <property type="term" value="F:transmembrane transporter activity"/>
    <property type="evidence" value="ECO:0007669"/>
    <property type="project" value="InterPro"/>
</dbReference>
<evidence type="ECO:0008006" key="13">
    <source>
        <dbReference type="Google" id="ProtNLM"/>
    </source>
</evidence>
<evidence type="ECO:0000256" key="4">
    <source>
        <dbReference type="ARBA" id="ARBA00022692"/>
    </source>
</evidence>
<evidence type="ECO:0000313" key="11">
    <source>
        <dbReference type="EMBL" id="GGF73502.1"/>
    </source>
</evidence>
<feature type="transmembrane region" description="Helical" evidence="9">
    <location>
        <begin position="411"/>
        <end position="428"/>
    </location>
</feature>
<evidence type="ECO:0000313" key="12">
    <source>
        <dbReference type="Proteomes" id="UP000606044"/>
    </source>
</evidence>
<sequence length="441" mass="45327">MTGRRIGLLLAALLCLAGCGRVVDADQADICARAAPALHPDGTAIVRSAAAPARGKAIGVRLSYQAREPGRAHPFTASITCRFAAANGPERLELTGLRTADGELSPVRLMILKRWWLDTEASPLSVPSAPFFLLGPEAAYGLQQGLNALAPMALYAALATAFTLLHGLTGRIVLAIGEVAVTGGAAMLVMTGAAELFGPLALWHLVIGVLAAMATSAAWALLIGHFMLRRFRDRQNGGQGVLIASIGLALALREALTLQRSVTAGWLPPLLHASIPLAGSPAFAATITPAALVAITATGGAVGFVVMAMRASAFGRNWRAMADDPRMAALCGIAPERLISQTCLISGALAGLSGAMLVLVFGSVDAAFGLPLTLKSLAAAILGGVGSVMGAALGGLAIGLLEGLWSSAFDIAYRDVVMYALLGLALLLRPNGLTGPRRREV</sequence>
<comment type="caution">
    <text evidence="11">The sequence shown here is derived from an EMBL/GenBank/DDBJ whole genome shotgun (WGS) entry which is preliminary data.</text>
</comment>
<keyword evidence="4 9" id="KW-0812">Transmembrane</keyword>
<comment type="similarity">
    <text evidence="8">Belongs to the binding-protein-dependent transport system permease family. LivHM subfamily.</text>
</comment>
<dbReference type="Proteomes" id="UP000606044">
    <property type="component" value="Unassembled WGS sequence"/>
</dbReference>
<reference evidence="11" key="2">
    <citation type="submission" date="2020-09" db="EMBL/GenBank/DDBJ databases">
        <authorList>
            <person name="Sun Q."/>
            <person name="Sedlacek I."/>
        </authorList>
    </citation>
    <scope>NUCLEOTIDE SEQUENCE</scope>
    <source>
        <strain evidence="11">CCM 7897</strain>
    </source>
</reference>
<evidence type="ECO:0000256" key="1">
    <source>
        <dbReference type="ARBA" id="ARBA00004651"/>
    </source>
</evidence>
<evidence type="ECO:0000256" key="9">
    <source>
        <dbReference type="SAM" id="Phobius"/>
    </source>
</evidence>
<feature type="transmembrane region" description="Helical" evidence="9">
    <location>
        <begin position="148"/>
        <end position="165"/>
    </location>
</feature>
<dbReference type="EMBL" id="BMCT01000005">
    <property type="protein sequence ID" value="GGF73502.1"/>
    <property type="molecule type" value="Genomic_DNA"/>
</dbReference>
<name>A0A917C5S7_9HYPH</name>
<dbReference type="PANTHER" id="PTHR11795:SF445">
    <property type="entry name" value="AMINO ACID ABC TRANSPORTER PERMEASE PROTEIN"/>
    <property type="match status" value="1"/>
</dbReference>
<feature type="transmembrane region" description="Helical" evidence="9">
    <location>
        <begin position="343"/>
        <end position="364"/>
    </location>
</feature>
<gene>
    <name evidence="11" type="ORF">GCM10007301_36660</name>
</gene>
<accession>A0A917C5S7</accession>
<feature type="signal peptide" evidence="10">
    <location>
        <begin position="1"/>
        <end position="25"/>
    </location>
</feature>
<keyword evidence="2" id="KW-0813">Transport</keyword>